<sequence length="353" mass="41245">MPTHLKICENCEALFNEDYTYCPYCGQKSKDELTLGVLFNNTISNYFSVDARFFKSFIPLMFKPGFLAKEFVKGKRLLYLHPAQMYLFVVVVFFFIFSFNVRESRAFIDDAMKKDMVMEQKEIDSLLNLKKNSAIKTLDSLDIEALSERDKEALSKVNITISDSLNTKHVSSLFQFNKKQVDSLISINADPELIYKSMGMDDDAGYFKRKLYMQVLKFYKDRGLGAIYQTFIDSIPIAMFFLLPIFGLLLKLFYYKKGRYAHHLVFSFYFFSFLFATFSVLLLFNYLVYDMPDAVDWLIVFSSIVYLLMALKRFYGQRLWVTMVKWCAMSSLFLLLIVPIATAIVGMFAFLYY</sequence>
<feature type="transmembrane region" description="Helical" evidence="1">
    <location>
        <begin position="294"/>
        <end position="311"/>
    </location>
</feature>
<accession>A0A084THV8</accession>
<organism evidence="2 3">
    <name type="scientific">Mangrovimonas yunxiaonensis</name>
    <dbReference type="NCBI Taxonomy" id="1197477"/>
    <lineage>
        <taxon>Bacteria</taxon>
        <taxon>Pseudomonadati</taxon>
        <taxon>Bacteroidota</taxon>
        <taxon>Flavobacteriia</taxon>
        <taxon>Flavobacteriales</taxon>
        <taxon>Flavobacteriaceae</taxon>
        <taxon>Mangrovimonas</taxon>
    </lineage>
</organism>
<feature type="transmembrane region" description="Helical" evidence="1">
    <location>
        <begin position="332"/>
        <end position="352"/>
    </location>
</feature>
<dbReference type="InterPro" id="IPR022134">
    <property type="entry name" value="DUF3667"/>
</dbReference>
<keyword evidence="1" id="KW-0472">Membrane</keyword>
<dbReference type="STRING" id="1197477.IA57_11430"/>
<dbReference type="eggNOG" id="COG1566">
    <property type="taxonomic scope" value="Bacteria"/>
</dbReference>
<dbReference type="Pfam" id="PF12412">
    <property type="entry name" value="DUF3667"/>
    <property type="match status" value="1"/>
</dbReference>
<reference evidence="2 3" key="1">
    <citation type="journal article" date="2014" name="Genome Announc.">
        <title>Draft Genome Sequence of the Algicidal Bacterium Mangrovimonas yunxiaonensis Strain LY01.</title>
        <authorList>
            <person name="Li Y."/>
            <person name="Zhu H."/>
            <person name="Li C."/>
            <person name="Zhang H."/>
            <person name="Chen Z."/>
            <person name="Zheng W."/>
            <person name="Xu H."/>
            <person name="Zheng T."/>
        </authorList>
    </citation>
    <scope>NUCLEOTIDE SEQUENCE [LARGE SCALE GENOMIC DNA]</scope>
    <source>
        <strain evidence="2 3">LY01</strain>
    </source>
</reference>
<keyword evidence="3" id="KW-1185">Reference proteome</keyword>
<dbReference type="RefSeq" id="WP_036123523.1">
    <property type="nucleotide sequence ID" value="NZ_BMET01000003.1"/>
</dbReference>
<keyword evidence="1" id="KW-1133">Transmembrane helix</keyword>
<name>A0A084THV8_9FLAO</name>
<feature type="transmembrane region" description="Helical" evidence="1">
    <location>
        <begin position="77"/>
        <end position="99"/>
    </location>
</feature>
<feature type="transmembrane region" description="Helical" evidence="1">
    <location>
        <begin position="235"/>
        <end position="254"/>
    </location>
</feature>
<evidence type="ECO:0000313" key="3">
    <source>
        <dbReference type="Proteomes" id="UP000028521"/>
    </source>
</evidence>
<keyword evidence="1" id="KW-0812">Transmembrane</keyword>
<dbReference type="Proteomes" id="UP000028521">
    <property type="component" value="Unassembled WGS sequence"/>
</dbReference>
<dbReference type="AlphaFoldDB" id="A0A084THV8"/>
<feature type="transmembrane region" description="Helical" evidence="1">
    <location>
        <begin position="266"/>
        <end position="288"/>
    </location>
</feature>
<comment type="caution">
    <text evidence="2">The sequence shown here is derived from an EMBL/GenBank/DDBJ whole genome shotgun (WGS) entry which is preliminary data.</text>
</comment>
<dbReference type="OrthoDB" id="1143019at2"/>
<proteinExistence type="predicted"/>
<protein>
    <submittedName>
        <fullName evidence="2">Membrane protein</fullName>
    </submittedName>
</protein>
<reference evidence="3" key="2">
    <citation type="submission" date="2014-07" db="EMBL/GenBank/DDBJ databases">
        <title>Genome sequence of Mangrovimonas yunxiaonensis.</title>
        <authorList>
            <person name="Li Y."/>
            <person name="Zheng T."/>
        </authorList>
    </citation>
    <scope>NUCLEOTIDE SEQUENCE [LARGE SCALE GENOMIC DNA]</scope>
    <source>
        <strain evidence="3">LY01</strain>
    </source>
</reference>
<gene>
    <name evidence="2" type="ORF">IA57_11430</name>
</gene>
<evidence type="ECO:0000313" key="2">
    <source>
        <dbReference type="EMBL" id="KFB00294.1"/>
    </source>
</evidence>
<dbReference type="EMBL" id="JPFK01000008">
    <property type="protein sequence ID" value="KFB00294.1"/>
    <property type="molecule type" value="Genomic_DNA"/>
</dbReference>
<evidence type="ECO:0000256" key="1">
    <source>
        <dbReference type="SAM" id="Phobius"/>
    </source>
</evidence>